<dbReference type="SUPFAM" id="SSF49899">
    <property type="entry name" value="Concanavalin A-like lectins/glucanases"/>
    <property type="match status" value="1"/>
</dbReference>
<dbReference type="Proteomes" id="UP000606974">
    <property type="component" value="Unassembled WGS sequence"/>
</dbReference>
<dbReference type="AlphaFoldDB" id="A0A8H7E5T7"/>
<accession>A0A8H7E5T7</accession>
<dbReference type="PANTHER" id="PTHR35332">
    <property type="entry name" value="REGULATION OF ENOLASE PROTEIN 1"/>
    <property type="match status" value="1"/>
</dbReference>
<protein>
    <submittedName>
        <fullName evidence="1">Uncharacterized protein</fullName>
    </submittedName>
</protein>
<sequence>MSWQFANYHNEPPSELPTDFMISAKAKTDLWEKPPSTHSFSAPVLYQKIQLSSFKKARVAVSADWKELYDQGGMCIIINKADGSRKWLKTGVEYVENAPHISVVATDRWSDWSLRPMPSEGGTGATIEMAREKDGSLWVYLLEGVRRSPLREVTWFFEGDGEEDCWVGVYAAKPGGGADLEVGFSHLVIETD</sequence>
<comment type="caution">
    <text evidence="1">The sequence shown here is derived from an EMBL/GenBank/DDBJ whole genome shotgun (WGS) entry which is preliminary data.</text>
</comment>
<proteinExistence type="predicted"/>
<organism evidence="1 2">
    <name type="scientific">Endocarpon pusillum</name>
    <dbReference type="NCBI Taxonomy" id="364733"/>
    <lineage>
        <taxon>Eukaryota</taxon>
        <taxon>Fungi</taxon>
        <taxon>Dikarya</taxon>
        <taxon>Ascomycota</taxon>
        <taxon>Pezizomycotina</taxon>
        <taxon>Eurotiomycetes</taxon>
        <taxon>Chaetothyriomycetidae</taxon>
        <taxon>Verrucariales</taxon>
        <taxon>Verrucariaceae</taxon>
        <taxon>Endocarpon</taxon>
    </lineage>
</organism>
<evidence type="ECO:0000313" key="1">
    <source>
        <dbReference type="EMBL" id="KAF7510417.1"/>
    </source>
</evidence>
<dbReference type="PANTHER" id="PTHR35332:SF2">
    <property type="entry name" value="REGULATION OF ENOLASE PROTEIN 1"/>
    <property type="match status" value="1"/>
</dbReference>
<dbReference type="EMBL" id="JAACFV010000030">
    <property type="protein sequence ID" value="KAF7510417.1"/>
    <property type="molecule type" value="Genomic_DNA"/>
</dbReference>
<reference evidence="1" key="1">
    <citation type="submission" date="2020-02" db="EMBL/GenBank/DDBJ databases">
        <authorList>
            <person name="Palmer J.M."/>
        </authorList>
    </citation>
    <scope>NUCLEOTIDE SEQUENCE</scope>
    <source>
        <strain evidence="1">EPUS1.4</strain>
        <tissue evidence="1">Thallus</tissue>
    </source>
</reference>
<dbReference type="OrthoDB" id="42525at2759"/>
<dbReference type="Pfam" id="PF07081">
    <property type="entry name" value="DUF1349"/>
    <property type="match status" value="1"/>
</dbReference>
<dbReference type="InterPro" id="IPR009784">
    <property type="entry name" value="DUF1349"/>
</dbReference>
<name>A0A8H7E5T7_9EURO</name>
<keyword evidence="2" id="KW-1185">Reference proteome</keyword>
<dbReference type="Gene3D" id="2.60.120.200">
    <property type="match status" value="1"/>
</dbReference>
<gene>
    <name evidence="1" type="ORF">GJ744_006696</name>
</gene>
<evidence type="ECO:0000313" key="2">
    <source>
        <dbReference type="Proteomes" id="UP000606974"/>
    </source>
</evidence>
<dbReference type="InterPro" id="IPR013320">
    <property type="entry name" value="ConA-like_dom_sf"/>
</dbReference>